<reference evidence="1 2" key="1">
    <citation type="journal article" date="2018" name="Biotechnol. Biofuels">
        <title>Integrative visual omics of the white-rot fungus Polyporus brumalis exposes the biotechnological potential of its oxidative enzymes for delignifying raw plant biomass.</title>
        <authorList>
            <person name="Miyauchi S."/>
            <person name="Rancon A."/>
            <person name="Drula E."/>
            <person name="Hage H."/>
            <person name="Chaduli D."/>
            <person name="Favel A."/>
            <person name="Grisel S."/>
            <person name="Henrissat B."/>
            <person name="Herpoel-Gimbert I."/>
            <person name="Ruiz-Duenas F.J."/>
            <person name="Chevret D."/>
            <person name="Hainaut M."/>
            <person name="Lin J."/>
            <person name="Wang M."/>
            <person name="Pangilinan J."/>
            <person name="Lipzen A."/>
            <person name="Lesage-Meessen L."/>
            <person name="Navarro D."/>
            <person name="Riley R."/>
            <person name="Grigoriev I.V."/>
            <person name="Zhou S."/>
            <person name="Raouche S."/>
            <person name="Rosso M.N."/>
        </authorList>
    </citation>
    <scope>NUCLEOTIDE SEQUENCE [LARGE SCALE GENOMIC DNA]</scope>
    <source>
        <strain evidence="1 2">BRFM 1820</strain>
    </source>
</reference>
<organism evidence="1 2">
    <name type="scientific">Lentinus brumalis</name>
    <dbReference type="NCBI Taxonomy" id="2498619"/>
    <lineage>
        <taxon>Eukaryota</taxon>
        <taxon>Fungi</taxon>
        <taxon>Dikarya</taxon>
        <taxon>Basidiomycota</taxon>
        <taxon>Agaricomycotina</taxon>
        <taxon>Agaricomycetes</taxon>
        <taxon>Polyporales</taxon>
        <taxon>Polyporaceae</taxon>
        <taxon>Lentinus</taxon>
    </lineage>
</organism>
<dbReference type="Proteomes" id="UP000256964">
    <property type="component" value="Unassembled WGS sequence"/>
</dbReference>
<name>A0A371CMP1_9APHY</name>
<keyword evidence="2" id="KW-1185">Reference proteome</keyword>
<protein>
    <submittedName>
        <fullName evidence="1">Uncharacterized protein</fullName>
    </submittedName>
</protein>
<gene>
    <name evidence="1" type="ORF">OH76DRAFT_1364351</name>
</gene>
<evidence type="ECO:0000313" key="1">
    <source>
        <dbReference type="EMBL" id="RDX41548.1"/>
    </source>
</evidence>
<dbReference type="AlphaFoldDB" id="A0A371CMP1"/>
<proteinExistence type="predicted"/>
<evidence type="ECO:0000313" key="2">
    <source>
        <dbReference type="Proteomes" id="UP000256964"/>
    </source>
</evidence>
<sequence length="55" mass="6153">IVGDVDLASIEEKTLLDVPVHQIVLQPCWPELFHLAQCLCHLFLVVSTLSDPTQK</sequence>
<dbReference type="EMBL" id="KZ857508">
    <property type="protein sequence ID" value="RDX41548.1"/>
    <property type="molecule type" value="Genomic_DNA"/>
</dbReference>
<feature type="non-terminal residue" evidence="1">
    <location>
        <position position="1"/>
    </location>
</feature>
<accession>A0A371CMP1</accession>